<protein>
    <submittedName>
        <fullName evidence="1">Uncharacterized protein</fullName>
    </submittedName>
</protein>
<proteinExistence type="predicted"/>
<accession>A5CFX6</accession>
<sequence length="70" mass="7767">MNNRQKYAVAVAKSRLVLALNVGYLCRNRRSETSARDVRFGSLAVIKADISLMTAFGSKADVRNAEIHEI</sequence>
<reference evidence="1" key="1">
    <citation type="submission" date="2007-03" db="EMBL/GenBank/DDBJ databases">
        <title>Isolation and characterization of alkane hydroxylases from Pacific deep-sea sediment.</title>
        <authorList>
            <person name="Xu M."/>
        </authorList>
    </citation>
    <scope>NUCLEOTIDE SEQUENCE</scope>
</reference>
<dbReference type="AlphaFoldDB" id="A5CFX6"/>
<dbReference type="EMBL" id="AM501427">
    <property type="protein sequence ID" value="CAM58134.1"/>
    <property type="molecule type" value="Genomic_DNA"/>
</dbReference>
<name>A5CFX6_9ZZZZ</name>
<evidence type="ECO:0000313" key="1">
    <source>
        <dbReference type="EMBL" id="CAM58134.1"/>
    </source>
</evidence>
<organism evidence="1">
    <name type="scientific">uncultured marine microorganism</name>
    <dbReference type="NCBI Taxonomy" id="415540"/>
    <lineage>
        <taxon>unclassified sequences</taxon>
        <taxon>environmental samples</taxon>
    </lineage>
</organism>